<dbReference type="AlphaFoldDB" id="A0A8H3J7R0"/>
<accession>A0A8H3J7R0</accession>
<organism evidence="3 4">
    <name type="scientific">Imshaugia aleurites</name>
    <dbReference type="NCBI Taxonomy" id="172621"/>
    <lineage>
        <taxon>Eukaryota</taxon>
        <taxon>Fungi</taxon>
        <taxon>Dikarya</taxon>
        <taxon>Ascomycota</taxon>
        <taxon>Pezizomycotina</taxon>
        <taxon>Lecanoromycetes</taxon>
        <taxon>OSLEUM clade</taxon>
        <taxon>Lecanoromycetidae</taxon>
        <taxon>Lecanorales</taxon>
        <taxon>Lecanorineae</taxon>
        <taxon>Parmeliaceae</taxon>
        <taxon>Imshaugia</taxon>
    </lineage>
</organism>
<evidence type="ECO:0000256" key="2">
    <source>
        <dbReference type="SAM" id="Phobius"/>
    </source>
</evidence>
<proteinExistence type="predicted"/>
<name>A0A8H3J7R0_9LECA</name>
<gene>
    <name evidence="3" type="ORF">IMSHALPRED_003141</name>
</gene>
<feature type="compositionally biased region" description="Polar residues" evidence="1">
    <location>
        <begin position="102"/>
        <end position="135"/>
    </location>
</feature>
<keyword evidence="2" id="KW-0472">Membrane</keyword>
<sequence>MSGQRKAVAIACFAVRILVIGAIITQLTLLIQQRDSSDTTLDTWSYYLSAQFVQSLSVITACVPYTKNVLLGLESGMFQTGHFGLATLSKSPHRTQEHDSSAARSVNTTATGTHALRSQQTPDQITHDTVPNRTPQIRPLSAENTAIAEPGTPVEECDGESQSSRANIIRETREWYVGYEE</sequence>
<dbReference type="Proteomes" id="UP000664534">
    <property type="component" value="Unassembled WGS sequence"/>
</dbReference>
<evidence type="ECO:0000313" key="4">
    <source>
        <dbReference type="Proteomes" id="UP000664534"/>
    </source>
</evidence>
<protein>
    <submittedName>
        <fullName evidence="3">Uncharacterized protein</fullName>
    </submittedName>
</protein>
<evidence type="ECO:0000313" key="3">
    <source>
        <dbReference type="EMBL" id="CAF9941993.1"/>
    </source>
</evidence>
<feature type="transmembrane region" description="Helical" evidence="2">
    <location>
        <begin position="7"/>
        <end position="32"/>
    </location>
</feature>
<dbReference type="OrthoDB" id="3918601at2759"/>
<dbReference type="EMBL" id="CAJPDT010000164">
    <property type="protein sequence ID" value="CAF9941993.1"/>
    <property type="molecule type" value="Genomic_DNA"/>
</dbReference>
<evidence type="ECO:0000256" key="1">
    <source>
        <dbReference type="SAM" id="MobiDB-lite"/>
    </source>
</evidence>
<comment type="caution">
    <text evidence="3">The sequence shown here is derived from an EMBL/GenBank/DDBJ whole genome shotgun (WGS) entry which is preliminary data.</text>
</comment>
<feature type="region of interest" description="Disordered" evidence="1">
    <location>
        <begin position="92"/>
        <end position="165"/>
    </location>
</feature>
<dbReference type="PANTHER" id="PTHR38794">
    <property type="entry name" value="INTEGRAL MEMBRANE PROTEIN"/>
    <property type="match status" value="1"/>
</dbReference>
<keyword evidence="2" id="KW-1133">Transmembrane helix</keyword>
<dbReference type="PANTHER" id="PTHR38794:SF3">
    <property type="entry name" value="INTEGRAL MEMBRANE PROTEIN"/>
    <property type="match status" value="1"/>
</dbReference>
<keyword evidence="2" id="KW-0812">Transmembrane</keyword>
<keyword evidence="4" id="KW-1185">Reference proteome</keyword>
<reference evidence="3" key="1">
    <citation type="submission" date="2021-03" db="EMBL/GenBank/DDBJ databases">
        <authorList>
            <person name="Tagirdzhanova G."/>
        </authorList>
    </citation>
    <scope>NUCLEOTIDE SEQUENCE</scope>
</reference>